<keyword evidence="4" id="KW-0624">Polysaccharide degradation</keyword>
<dbReference type="Proteomes" id="UP001466331">
    <property type="component" value="Unassembled WGS sequence"/>
</dbReference>
<keyword evidence="3 6" id="KW-0378">Hydrolase</keyword>
<dbReference type="SUPFAM" id="SSF54556">
    <property type="entry name" value="Chitinase insertion domain"/>
    <property type="match status" value="1"/>
</dbReference>
<dbReference type="PANTHER" id="PTHR11177">
    <property type="entry name" value="CHITINASE"/>
    <property type="match status" value="1"/>
</dbReference>
<dbReference type="Pfam" id="PF00704">
    <property type="entry name" value="Glyco_hydro_18"/>
    <property type="match status" value="1"/>
</dbReference>
<evidence type="ECO:0000256" key="8">
    <source>
        <dbReference type="SAM" id="SignalP"/>
    </source>
</evidence>
<evidence type="ECO:0000256" key="3">
    <source>
        <dbReference type="ARBA" id="ARBA00022801"/>
    </source>
</evidence>
<dbReference type="EMBL" id="JBCHKQ010000001">
    <property type="protein sequence ID" value="MEM5947398.1"/>
    <property type="molecule type" value="Genomic_DNA"/>
</dbReference>
<dbReference type="EC" id="3.2.1.14" evidence="2"/>
<organism evidence="10 11">
    <name type="scientific">Rarispira pelagica</name>
    <dbReference type="NCBI Taxonomy" id="3141764"/>
    <lineage>
        <taxon>Bacteria</taxon>
        <taxon>Pseudomonadati</taxon>
        <taxon>Spirochaetota</taxon>
        <taxon>Spirochaetia</taxon>
        <taxon>Winmispirales</taxon>
        <taxon>Winmispiraceae</taxon>
        <taxon>Rarispira</taxon>
    </lineage>
</organism>
<evidence type="ECO:0000256" key="7">
    <source>
        <dbReference type="RuleBase" id="RU004453"/>
    </source>
</evidence>
<comment type="caution">
    <text evidence="10">The sequence shown here is derived from an EMBL/GenBank/DDBJ whole genome shotgun (WGS) entry which is preliminary data.</text>
</comment>
<gene>
    <name evidence="10" type="ORF">WKV44_02465</name>
</gene>
<evidence type="ECO:0000256" key="1">
    <source>
        <dbReference type="ARBA" id="ARBA00000822"/>
    </source>
</evidence>
<dbReference type="InterPro" id="IPR011583">
    <property type="entry name" value="Chitinase_II/V-like_cat"/>
</dbReference>
<comment type="catalytic activity">
    <reaction evidence="1">
        <text>Random endo-hydrolysis of N-acetyl-beta-D-glucosaminide (1-&gt;4)-beta-linkages in chitin and chitodextrins.</text>
        <dbReference type="EC" id="3.2.1.14"/>
    </reaction>
</comment>
<evidence type="ECO:0000256" key="6">
    <source>
        <dbReference type="RuleBase" id="RU000489"/>
    </source>
</evidence>
<dbReference type="InterPro" id="IPR001223">
    <property type="entry name" value="Glyco_hydro18_cat"/>
</dbReference>
<dbReference type="SUPFAM" id="SSF51445">
    <property type="entry name" value="(Trans)glycosidases"/>
    <property type="match status" value="1"/>
</dbReference>
<dbReference type="InterPro" id="IPR029070">
    <property type="entry name" value="Chitinase_insertion_sf"/>
</dbReference>
<keyword evidence="5 6" id="KW-0326">Glycosidase</keyword>
<dbReference type="Gene3D" id="3.20.20.80">
    <property type="entry name" value="Glycosidases"/>
    <property type="match status" value="1"/>
</dbReference>
<name>A0ABU9U9Q3_9SPIR</name>
<dbReference type="PROSITE" id="PS01095">
    <property type="entry name" value="GH18_1"/>
    <property type="match status" value="1"/>
</dbReference>
<dbReference type="PROSITE" id="PS51257">
    <property type="entry name" value="PROKAR_LIPOPROTEIN"/>
    <property type="match status" value="1"/>
</dbReference>
<dbReference type="InterPro" id="IPR017853">
    <property type="entry name" value="GH"/>
</dbReference>
<dbReference type="SMART" id="SM00636">
    <property type="entry name" value="Glyco_18"/>
    <property type="match status" value="1"/>
</dbReference>
<feature type="domain" description="GH18" evidence="9">
    <location>
        <begin position="31"/>
        <end position="397"/>
    </location>
</feature>
<keyword evidence="11" id="KW-1185">Reference proteome</keyword>
<feature type="chain" id="PRO_5045885797" description="chitinase" evidence="8">
    <location>
        <begin position="20"/>
        <end position="397"/>
    </location>
</feature>
<evidence type="ECO:0000313" key="10">
    <source>
        <dbReference type="EMBL" id="MEM5947398.1"/>
    </source>
</evidence>
<evidence type="ECO:0000256" key="5">
    <source>
        <dbReference type="ARBA" id="ARBA00023295"/>
    </source>
</evidence>
<evidence type="ECO:0000259" key="9">
    <source>
        <dbReference type="PROSITE" id="PS51910"/>
    </source>
</evidence>
<dbReference type="InterPro" id="IPR001579">
    <property type="entry name" value="Glyco_hydro_18_chit_AS"/>
</dbReference>
<evidence type="ECO:0000313" key="11">
    <source>
        <dbReference type="Proteomes" id="UP001466331"/>
    </source>
</evidence>
<proteinExistence type="inferred from homology"/>
<keyword evidence="4" id="KW-0146">Chitin degradation</keyword>
<sequence length="397" mass="46113">MKQTKTLLFLLTLIVSLMACQSIQKKDMHRIEVVSYIRTWPLGSTQEEIEKNINWKAEDIRGDMIDMLNISFGLLTQNNKIYIPEYNGKDEKKRTFPNLFQEVEKLKKKYPSLKINLSVGGWGADGFSDMAASRENRETFIKDAIDWIKKHNLDGLDIDWEYPVGPDWGLPIKTRPEDAQNFILLLQETREALNLAEKELGRPLGLSIAVPASTWYVEKIDIKEVEKYITYFKIMCYDYYGAWSDTTGHHTNLYNNPSDPAWGGWSTDQAIQLYLEKGIAPEKILMGVAFYGRAWKGVMPENNGLFQPYKEAAFPDGISYTDIEKLEKSGEYTRYWDDLAKAPFLYNGDTWITYDDRESLDYKIKYIEEKGLGGIMVWEYGHDIEERLYSFLHEKAR</sequence>
<dbReference type="GO" id="GO:0016787">
    <property type="term" value="F:hydrolase activity"/>
    <property type="evidence" value="ECO:0007669"/>
    <property type="project" value="UniProtKB-KW"/>
</dbReference>
<feature type="signal peptide" evidence="8">
    <location>
        <begin position="1"/>
        <end position="19"/>
    </location>
</feature>
<dbReference type="PROSITE" id="PS51910">
    <property type="entry name" value="GH18_2"/>
    <property type="match status" value="1"/>
</dbReference>
<protein>
    <recommendedName>
        <fullName evidence="2">chitinase</fullName>
        <ecNumber evidence="2">3.2.1.14</ecNumber>
    </recommendedName>
</protein>
<keyword evidence="8" id="KW-0732">Signal</keyword>
<dbReference type="InterPro" id="IPR050314">
    <property type="entry name" value="Glycosyl_Hydrlase_18"/>
</dbReference>
<accession>A0ABU9U9Q3</accession>
<comment type="similarity">
    <text evidence="7">Belongs to the glycosyl hydrolase 18 family.</text>
</comment>
<dbReference type="RefSeq" id="WP_420068847.1">
    <property type="nucleotide sequence ID" value="NZ_JBCHKQ010000001.1"/>
</dbReference>
<evidence type="ECO:0000256" key="2">
    <source>
        <dbReference type="ARBA" id="ARBA00012729"/>
    </source>
</evidence>
<evidence type="ECO:0000256" key="4">
    <source>
        <dbReference type="ARBA" id="ARBA00023024"/>
    </source>
</evidence>
<reference evidence="10 11" key="1">
    <citation type="submission" date="2024-03" db="EMBL/GenBank/DDBJ databases">
        <title>Ignisphaera cupida sp. nov., a hyperthermophilic hydrolytic archaeon from a hot spring of Kamchatka, and proposal of Ignisphaeraceae fam. nov.</title>
        <authorList>
            <person name="Podosokorskaya O.A."/>
            <person name="Elcheninov A.G."/>
            <person name="Maltseva A.I."/>
            <person name="Zayulina K.S."/>
            <person name="Novikov A."/>
            <person name="Merkel A.Y."/>
        </authorList>
    </citation>
    <scope>NUCLEOTIDE SEQUENCE [LARGE SCALE GENOMIC DNA]</scope>
    <source>
        <strain evidence="10 11">38H-sp</strain>
    </source>
</reference>
<dbReference type="CDD" id="cd06548">
    <property type="entry name" value="GH18_chitinase"/>
    <property type="match status" value="1"/>
</dbReference>
<keyword evidence="4" id="KW-0119">Carbohydrate metabolism</keyword>
<dbReference type="PANTHER" id="PTHR11177:SF317">
    <property type="entry name" value="CHITINASE 12-RELATED"/>
    <property type="match status" value="1"/>
</dbReference>
<dbReference type="Gene3D" id="3.10.50.10">
    <property type="match status" value="1"/>
</dbReference>